<evidence type="ECO:0000256" key="4">
    <source>
        <dbReference type="ARBA" id="ARBA00023033"/>
    </source>
</evidence>
<accession>A0A919ILW1</accession>
<evidence type="ECO:0000256" key="3">
    <source>
        <dbReference type="ARBA" id="ARBA00023002"/>
    </source>
</evidence>
<dbReference type="Proteomes" id="UP000619479">
    <property type="component" value="Unassembled WGS sequence"/>
</dbReference>
<dbReference type="Gene3D" id="3.50.50.60">
    <property type="entry name" value="FAD/NAD(P)-binding domain"/>
    <property type="match status" value="1"/>
</dbReference>
<gene>
    <name evidence="6" type="ORF">Acy02nite_56690</name>
</gene>
<evidence type="ECO:0000313" key="7">
    <source>
        <dbReference type="Proteomes" id="UP000619479"/>
    </source>
</evidence>
<dbReference type="GO" id="GO:0071949">
    <property type="term" value="F:FAD binding"/>
    <property type="evidence" value="ECO:0007669"/>
    <property type="project" value="InterPro"/>
</dbReference>
<keyword evidence="4" id="KW-0503">Monooxygenase</keyword>
<comment type="caution">
    <text evidence="6">The sequence shown here is derived from an EMBL/GenBank/DDBJ whole genome shotgun (WGS) entry which is preliminary data.</text>
</comment>
<keyword evidence="1" id="KW-0285">Flavoprotein</keyword>
<evidence type="ECO:0000259" key="5">
    <source>
        <dbReference type="Pfam" id="PF01494"/>
    </source>
</evidence>
<evidence type="ECO:0000256" key="1">
    <source>
        <dbReference type="ARBA" id="ARBA00022630"/>
    </source>
</evidence>
<dbReference type="SUPFAM" id="SSF51905">
    <property type="entry name" value="FAD/NAD(P)-binding domain"/>
    <property type="match status" value="1"/>
</dbReference>
<proteinExistence type="predicted"/>
<evidence type="ECO:0000313" key="6">
    <source>
        <dbReference type="EMBL" id="GID67788.1"/>
    </source>
</evidence>
<organism evidence="6 7">
    <name type="scientific">Actinoplanes cyaneus</name>
    <dbReference type="NCBI Taxonomy" id="52696"/>
    <lineage>
        <taxon>Bacteria</taxon>
        <taxon>Bacillati</taxon>
        <taxon>Actinomycetota</taxon>
        <taxon>Actinomycetes</taxon>
        <taxon>Micromonosporales</taxon>
        <taxon>Micromonosporaceae</taxon>
        <taxon>Actinoplanes</taxon>
    </lineage>
</organism>
<dbReference type="Pfam" id="PF01494">
    <property type="entry name" value="FAD_binding_3"/>
    <property type="match status" value="1"/>
</dbReference>
<sequence length="334" mass="36036">MLDIHDYNGQVALRDAGLSEQFQAIIHPGGQAMRVLDRDNTVLLEETDDESAGDRPEVDRGELRQMLLDSLPAGTIRWGKKVTGARALGDGRHEVSFADGETVTTDVLVGADGAWSRIRPLVSDAVPAYTGISFVEVDHADADARHPVPASVVGGGMLFALAPGKGFLAHKETDGSLHVYIALKTSQEWLDGIDWADRDKGKAVLLEEFAGWAPEIRSLITEADGALIPRTINALPVRHRWERVPGVTLLGDAAHVMSPFAGEGANLAMFDGAELGKAIAAHPDDIETALSAYEKELFERSERIAQESADSLELIFDDNAPRSLVDMFASFGPH</sequence>
<dbReference type="AlphaFoldDB" id="A0A919ILW1"/>
<dbReference type="InterPro" id="IPR036188">
    <property type="entry name" value="FAD/NAD-bd_sf"/>
</dbReference>
<dbReference type="PANTHER" id="PTHR46972">
    <property type="entry name" value="MONOOXYGENASE ASQM-RELATED"/>
    <property type="match status" value="1"/>
</dbReference>
<evidence type="ECO:0000256" key="2">
    <source>
        <dbReference type="ARBA" id="ARBA00022827"/>
    </source>
</evidence>
<keyword evidence="3" id="KW-0560">Oxidoreductase</keyword>
<dbReference type="PANTHER" id="PTHR46972:SF1">
    <property type="entry name" value="FAD DEPENDENT OXIDOREDUCTASE DOMAIN-CONTAINING PROTEIN"/>
    <property type="match status" value="1"/>
</dbReference>
<dbReference type="EMBL" id="BOMH01000041">
    <property type="protein sequence ID" value="GID67788.1"/>
    <property type="molecule type" value="Genomic_DNA"/>
</dbReference>
<dbReference type="PRINTS" id="PR00420">
    <property type="entry name" value="RNGMNOXGNASE"/>
</dbReference>
<keyword evidence="7" id="KW-1185">Reference proteome</keyword>
<name>A0A919ILW1_9ACTN</name>
<reference evidence="6" key="1">
    <citation type="submission" date="2021-01" db="EMBL/GenBank/DDBJ databases">
        <title>Whole genome shotgun sequence of Actinoplanes cyaneus NBRC 14990.</title>
        <authorList>
            <person name="Komaki H."/>
            <person name="Tamura T."/>
        </authorList>
    </citation>
    <scope>NUCLEOTIDE SEQUENCE</scope>
    <source>
        <strain evidence="6">NBRC 14990</strain>
    </source>
</reference>
<dbReference type="GO" id="GO:0004497">
    <property type="term" value="F:monooxygenase activity"/>
    <property type="evidence" value="ECO:0007669"/>
    <property type="project" value="UniProtKB-KW"/>
</dbReference>
<protein>
    <submittedName>
        <fullName evidence="6">Oxidoreductase</fullName>
    </submittedName>
</protein>
<dbReference type="InterPro" id="IPR002938">
    <property type="entry name" value="FAD-bd"/>
</dbReference>
<keyword evidence="2" id="KW-0274">FAD</keyword>
<feature type="domain" description="FAD-binding" evidence="5">
    <location>
        <begin position="60"/>
        <end position="307"/>
    </location>
</feature>